<dbReference type="RefSeq" id="WP_014110949.1">
    <property type="nucleotide sequence ID" value="NC_016043.1"/>
</dbReference>
<dbReference type="AlphaFoldDB" id="G4QDN4"/>
<dbReference type="eggNOG" id="COG3560">
    <property type="taxonomic scope" value="Bacteria"/>
</dbReference>
<dbReference type="EMBL" id="CP003059">
    <property type="protein sequence ID" value="AEP36051.1"/>
    <property type="molecule type" value="Genomic_DNA"/>
</dbReference>
<proteinExistence type="predicted"/>
<dbReference type="OrthoDB" id="9810617at2"/>
<dbReference type="HOGENOM" id="CLU_073125_1_0_4"/>
<dbReference type="PANTHER" id="PTHR43035:SF1">
    <property type="entry name" value="FATTY ACID REPRESSION MUTANT PROTEIN 2-RELATED"/>
    <property type="match status" value="1"/>
</dbReference>
<dbReference type="InterPro" id="IPR000415">
    <property type="entry name" value="Nitroreductase-like"/>
</dbReference>
<dbReference type="STRING" id="1008459.TASI_0262"/>
<evidence type="ECO:0000313" key="6">
    <source>
        <dbReference type="Proteomes" id="UP000009284"/>
    </source>
</evidence>
<dbReference type="InterPro" id="IPR029479">
    <property type="entry name" value="Nitroreductase"/>
</dbReference>
<evidence type="ECO:0000256" key="2">
    <source>
        <dbReference type="ARBA" id="ARBA00022490"/>
    </source>
</evidence>
<dbReference type="KEGG" id="tas:TASI_0262"/>
<dbReference type="Pfam" id="PF00881">
    <property type="entry name" value="Nitroreductase"/>
    <property type="match status" value="1"/>
</dbReference>
<reference key="1">
    <citation type="submission" date="2011-09" db="EMBL/GenBank/DDBJ databases">
        <title>Genomic characterization of the Taylorella genus.</title>
        <authorList>
            <person name="Hebert L."/>
            <person name="Moumen B."/>
            <person name="Pons N."/>
            <person name="Duquesne F."/>
            <person name="Breuil M.-F."/>
            <person name="Goux D."/>
            <person name="Batto J.-M."/>
            <person name="Renault P."/>
            <person name="Laugier C."/>
            <person name="Petry S."/>
        </authorList>
    </citation>
    <scope>NUCLEOTIDE SEQUENCE</scope>
    <source>
        <strain>MCE3</strain>
    </source>
</reference>
<gene>
    <name evidence="5" type="ordered locus">TASI_0262</name>
</gene>
<organism evidence="5 6">
    <name type="scientific">Taylorella asinigenitalis (strain MCE3)</name>
    <dbReference type="NCBI Taxonomy" id="1008459"/>
    <lineage>
        <taxon>Bacteria</taxon>
        <taxon>Pseudomonadati</taxon>
        <taxon>Pseudomonadota</taxon>
        <taxon>Betaproteobacteria</taxon>
        <taxon>Burkholderiales</taxon>
        <taxon>Alcaligenaceae</taxon>
        <taxon>Taylorella</taxon>
    </lineage>
</organism>
<keyword evidence="6" id="KW-1185">Reference proteome</keyword>
<comment type="subcellular location">
    <subcellularLocation>
        <location evidence="1">Cytoplasm</location>
    </subcellularLocation>
</comment>
<evidence type="ECO:0000259" key="4">
    <source>
        <dbReference type="Pfam" id="PF00881"/>
    </source>
</evidence>
<feature type="domain" description="Nitroreductase" evidence="4">
    <location>
        <begin position="9"/>
        <end position="177"/>
    </location>
</feature>
<dbReference type="FunFam" id="3.40.109.10:FF:000001">
    <property type="entry name" value="Nitroreductase family"/>
    <property type="match status" value="1"/>
</dbReference>
<dbReference type="GO" id="GO:0034599">
    <property type="term" value="P:cellular response to oxidative stress"/>
    <property type="evidence" value="ECO:0007669"/>
    <property type="project" value="InterPro"/>
</dbReference>
<dbReference type="InterPro" id="IPR033877">
    <property type="entry name" value="Frm2/Hbn1"/>
</dbReference>
<protein>
    <submittedName>
        <fullName evidence="5">Nitroreductase family protein</fullName>
    </submittedName>
</protein>
<dbReference type="PANTHER" id="PTHR43035">
    <property type="entry name" value="FATTY ACID REPRESSION MUTANT PROTEIN 2-RELATED"/>
    <property type="match status" value="1"/>
</dbReference>
<evidence type="ECO:0000256" key="3">
    <source>
        <dbReference type="ARBA" id="ARBA00023002"/>
    </source>
</evidence>
<dbReference type="SUPFAM" id="SSF55469">
    <property type="entry name" value="FMN-dependent nitroreductase-like"/>
    <property type="match status" value="1"/>
</dbReference>
<sequence>MSSFYELQKKRRSIYALGKNVDISKEEITDLIKNVVNESPTAYNSMSNRIVILWGEEHNKLWELVKASIKAVVSEEDYPSSEQKINCAFQSGIGTILFYEDSKTIEELKKKFPLYAESFPKYAQQSNGMSQYAVWTALAEKGIGASLQHYNELIEDKLREIFNIPSEWILISQMPFGSKEAAPNEKNYLSDDERFKVLGLDG</sequence>
<keyword evidence="2" id="KW-0963">Cytoplasm</keyword>
<reference evidence="5 6" key="2">
    <citation type="journal article" date="2012" name="PLoS ONE">
        <title>Genomic characterization of the taylorella genus.</title>
        <authorList>
            <person name="Hebert L."/>
            <person name="Moumen B."/>
            <person name="Pons N."/>
            <person name="Duquesne F."/>
            <person name="Breuil M.F."/>
            <person name="Goux D."/>
            <person name="Batto J.M."/>
            <person name="Laugier C."/>
            <person name="Renault P."/>
            <person name="Petry S."/>
        </authorList>
    </citation>
    <scope>NUCLEOTIDE SEQUENCE [LARGE SCALE GENOMIC DNA]</scope>
    <source>
        <strain evidence="5 6">MCE3</strain>
    </source>
</reference>
<dbReference type="Proteomes" id="UP000009284">
    <property type="component" value="Chromosome"/>
</dbReference>
<keyword evidence="3" id="KW-0560">Oxidoreductase</keyword>
<dbReference type="GO" id="GO:0005737">
    <property type="term" value="C:cytoplasm"/>
    <property type="evidence" value="ECO:0007669"/>
    <property type="project" value="UniProtKB-SubCell"/>
</dbReference>
<name>G4QDN4_TAYAM</name>
<evidence type="ECO:0000313" key="5">
    <source>
        <dbReference type="EMBL" id="AEP36051.1"/>
    </source>
</evidence>
<dbReference type="CDD" id="cd02140">
    <property type="entry name" value="Frm2-like"/>
    <property type="match status" value="1"/>
</dbReference>
<evidence type="ECO:0000256" key="1">
    <source>
        <dbReference type="ARBA" id="ARBA00004496"/>
    </source>
</evidence>
<dbReference type="Gene3D" id="3.40.109.10">
    <property type="entry name" value="NADH Oxidase"/>
    <property type="match status" value="1"/>
</dbReference>
<dbReference type="GO" id="GO:0016491">
    <property type="term" value="F:oxidoreductase activity"/>
    <property type="evidence" value="ECO:0007669"/>
    <property type="project" value="UniProtKB-KW"/>
</dbReference>
<accession>G4QDN4</accession>